<dbReference type="GO" id="GO:0005737">
    <property type="term" value="C:cytoplasm"/>
    <property type="evidence" value="ECO:0007669"/>
    <property type="project" value="UniProtKB-SubCell"/>
</dbReference>
<dbReference type="GO" id="GO:0030488">
    <property type="term" value="P:tRNA methylation"/>
    <property type="evidence" value="ECO:0007669"/>
    <property type="project" value="TreeGrafter"/>
</dbReference>
<evidence type="ECO:0000256" key="7">
    <source>
        <dbReference type="PROSITE-ProRule" id="PRU00221"/>
    </source>
</evidence>
<accession>A0A9P6W1E4</accession>
<evidence type="ECO:0000256" key="5">
    <source>
        <dbReference type="ARBA" id="ARBA00022737"/>
    </source>
</evidence>
<dbReference type="Pfam" id="PF00400">
    <property type="entry name" value="WD40"/>
    <property type="match status" value="2"/>
</dbReference>
<sequence length="1197" mass="128867">MTMTLARPKSPRIAAKAVASCPVTALSQVPGSSWTCAGVARDLVLLSLNPPIDRNAAALAPEPVRWTIFQRERIHRIVWRPEGGDRAHGNEREALVLGGKEAVLVQVNLDSSRPELFVKHRFALGDVVGDGALLGQHDRVILVTLHCTVHIYDLVQNDPSPSAGASFSGLLYPTRTIHAPQRPLLWAARFSRPAYSSSAPRAASESNAEYIRIAGGSMWGDTFVWDVSTAADLLGTACQDASSAREPIRGSLRRLVGHKGAVFSASFSDSSEYLATCSDDRTIRVWDLRQLDPDFDPSSASGSSALPGINPSAAPHQTLWGHEGRVWRTLFLDSEEATSTVPSSPSRAEERPPALVSIGEDATCRLWRGGDVIKTWRDGHDGRSIWSIAVARLEGDEPTSPERRYVLTGGADGAVRCWPLDPPECTTPPTATPSTSGTRQDQKTPRSKTSKVTALRVVNLPSAAEGLCTETTRQLAVTLSGDGSFRARVFPDASSASSAVMTSDDRPIYSSATFAGSYSSTVIRLLPPLRGATSESTSPRCTLYAFSNRGYLLTATLKVDALGMVEVEGAEETVSEVKANDVEFVDFEDEGDGRKRRRAVVWERAGHRLVILEQTTEVRDRYLVVVTTSPSLIGSIPLAGFATTAGNGLPATRSISPFFTTDDHMLSFARPLPRRQYPRAPFPLSRTMRRLRLGNDLGSSPRDRATRKVRVPASSSETPSLRMVDRRQLTKGWLEDILPNGRYLALVDTRAVVLDRLGQTLESYPSPNKKALWQCISDATGNVHYYRTQEDLLSHIQLGPGHSAPSTILLGGLHGREIRAVAPLAVPGGGVTLVATAAENGLVTISRLTPAGQLEPLYCDRYLPGSYKSLVWSTNSSSRYGAFTLFACGTRASLAALQVTVVVHESGAVGLRVVPDGNELADEGEEIRAMDLATVSLRRGSDLQQLVAVGYSDGIVRTWLHRSGDRTFTPLHASTEESKCILCVETIFIQLPTEETRRVLLITAASDGLLAVRDLSSLLPHPTSSSSSSTFPTPFFSFRPHPSGINSLSVRVSGQRILLATGGDDNALVISTLEVTAGGNGIKSNLAIEVVSQSSLAAAHSSTIQGLDFLDDKHLVTSSVDQRLNLYRFSPSFEKEQVTASLELFDATCLDVADCSAQAVVQRTEGTLFGDRVIVVGIGAEVVSLETPADGGRSSSP</sequence>
<dbReference type="EMBL" id="PUHQ01000051">
    <property type="protein sequence ID" value="KAG0659701.1"/>
    <property type="molecule type" value="Genomic_DNA"/>
</dbReference>
<organism evidence="9 10">
    <name type="scientific">Rhodotorula mucilaginosa</name>
    <name type="common">Yeast</name>
    <name type="synonym">Rhodotorula rubra</name>
    <dbReference type="NCBI Taxonomy" id="5537"/>
    <lineage>
        <taxon>Eukaryota</taxon>
        <taxon>Fungi</taxon>
        <taxon>Dikarya</taxon>
        <taxon>Basidiomycota</taxon>
        <taxon>Pucciniomycotina</taxon>
        <taxon>Microbotryomycetes</taxon>
        <taxon>Sporidiobolales</taxon>
        <taxon>Sporidiobolaceae</taxon>
        <taxon>Rhodotorula</taxon>
    </lineage>
</organism>
<evidence type="ECO:0000256" key="2">
    <source>
        <dbReference type="ARBA" id="ARBA00022490"/>
    </source>
</evidence>
<feature type="region of interest" description="Disordered" evidence="8">
    <location>
        <begin position="422"/>
        <end position="450"/>
    </location>
</feature>
<evidence type="ECO:0000256" key="4">
    <source>
        <dbReference type="ARBA" id="ARBA00022694"/>
    </source>
</evidence>
<dbReference type="Proteomes" id="UP000777482">
    <property type="component" value="Unassembled WGS sequence"/>
</dbReference>
<dbReference type="OrthoDB" id="5594999at2759"/>
<evidence type="ECO:0000256" key="6">
    <source>
        <dbReference type="ARBA" id="ARBA00038255"/>
    </source>
</evidence>
<dbReference type="PANTHER" id="PTHR14344">
    <property type="entry name" value="WD REPEAT PROTEIN"/>
    <property type="match status" value="1"/>
</dbReference>
<feature type="repeat" description="WD" evidence="7">
    <location>
        <begin position="255"/>
        <end position="289"/>
    </location>
</feature>
<keyword evidence="4" id="KW-0819">tRNA processing</keyword>
<dbReference type="InterPro" id="IPR015943">
    <property type="entry name" value="WD40/YVTN_repeat-like_dom_sf"/>
</dbReference>
<gene>
    <name evidence="9" type="ORF">C6P46_005060</name>
</gene>
<dbReference type="PROSITE" id="PS50082">
    <property type="entry name" value="WD_REPEATS_2"/>
    <property type="match status" value="1"/>
</dbReference>
<dbReference type="SUPFAM" id="SSF75011">
    <property type="entry name" value="3-carboxy-cis,cis-mucoante lactonizing enzyme"/>
    <property type="match status" value="1"/>
</dbReference>
<dbReference type="InterPro" id="IPR036322">
    <property type="entry name" value="WD40_repeat_dom_sf"/>
</dbReference>
<dbReference type="SUPFAM" id="SSF69322">
    <property type="entry name" value="Tricorn protease domain 2"/>
    <property type="match status" value="1"/>
</dbReference>
<dbReference type="PANTHER" id="PTHR14344:SF3">
    <property type="entry name" value="WD REPEAT-CONTAINING PROTEIN 6"/>
    <property type="match status" value="1"/>
</dbReference>
<keyword evidence="5" id="KW-0677">Repeat</keyword>
<dbReference type="InterPro" id="IPR019775">
    <property type="entry name" value="WD40_repeat_CS"/>
</dbReference>
<evidence type="ECO:0000256" key="1">
    <source>
        <dbReference type="ARBA" id="ARBA00004496"/>
    </source>
</evidence>
<comment type="caution">
    <text evidence="9">The sequence shown here is derived from an EMBL/GenBank/DDBJ whole genome shotgun (WGS) entry which is preliminary data.</text>
</comment>
<feature type="region of interest" description="Disordered" evidence="8">
    <location>
        <begin position="694"/>
        <end position="719"/>
    </location>
</feature>
<name>A0A9P6W1E4_RHOMI</name>
<evidence type="ECO:0000313" key="9">
    <source>
        <dbReference type="EMBL" id="KAG0659701.1"/>
    </source>
</evidence>
<dbReference type="InterPro" id="IPR051973">
    <property type="entry name" value="tRNA_Anticodon_Mtase-Reg"/>
</dbReference>
<keyword evidence="10" id="KW-1185">Reference proteome</keyword>
<reference evidence="9 10" key="1">
    <citation type="submission" date="2020-11" db="EMBL/GenBank/DDBJ databases">
        <title>Kefir isolates.</title>
        <authorList>
            <person name="Marcisauskas S."/>
            <person name="Kim Y."/>
            <person name="Blasche S."/>
        </authorList>
    </citation>
    <scope>NUCLEOTIDE SEQUENCE [LARGE SCALE GENOMIC DNA]</scope>
    <source>
        <strain evidence="9 10">KR</strain>
    </source>
</reference>
<proteinExistence type="inferred from homology"/>
<evidence type="ECO:0000256" key="3">
    <source>
        <dbReference type="ARBA" id="ARBA00022574"/>
    </source>
</evidence>
<dbReference type="SMART" id="SM00320">
    <property type="entry name" value="WD40"/>
    <property type="match status" value="6"/>
</dbReference>
<dbReference type="PROSITE" id="PS50294">
    <property type="entry name" value="WD_REPEATS_REGION"/>
    <property type="match status" value="1"/>
</dbReference>
<dbReference type="PROSITE" id="PS00678">
    <property type="entry name" value="WD_REPEATS_1"/>
    <property type="match status" value="1"/>
</dbReference>
<evidence type="ECO:0000313" key="10">
    <source>
        <dbReference type="Proteomes" id="UP000777482"/>
    </source>
</evidence>
<keyword evidence="3 7" id="KW-0853">WD repeat</keyword>
<comment type="subcellular location">
    <subcellularLocation>
        <location evidence="1">Cytoplasm</location>
    </subcellularLocation>
</comment>
<evidence type="ECO:0000256" key="8">
    <source>
        <dbReference type="SAM" id="MobiDB-lite"/>
    </source>
</evidence>
<comment type="similarity">
    <text evidence="6">Belongs to the WD repeat WDR6 family.</text>
</comment>
<dbReference type="SUPFAM" id="SSF50978">
    <property type="entry name" value="WD40 repeat-like"/>
    <property type="match status" value="1"/>
</dbReference>
<dbReference type="Gene3D" id="2.130.10.10">
    <property type="entry name" value="YVTN repeat-like/Quinoprotein amine dehydrogenase"/>
    <property type="match status" value="2"/>
</dbReference>
<dbReference type="InterPro" id="IPR001680">
    <property type="entry name" value="WD40_rpt"/>
</dbReference>
<keyword evidence="2" id="KW-0963">Cytoplasm</keyword>
<evidence type="ECO:0008006" key="11">
    <source>
        <dbReference type="Google" id="ProtNLM"/>
    </source>
</evidence>
<protein>
    <recommendedName>
        <fullName evidence="11">WD40 repeat-like protein</fullName>
    </recommendedName>
</protein>
<dbReference type="AlphaFoldDB" id="A0A9P6W1E4"/>